<reference evidence="8" key="1">
    <citation type="submission" date="2020-12" db="EMBL/GenBank/DDBJ databases">
        <title>Vagococcus allomyrinae sp. nov. and Enterococcus lavae sp. nov., isolated from the larvae of Allomyrina dichotoma.</title>
        <authorList>
            <person name="Lee S.D."/>
        </authorList>
    </citation>
    <scope>NUCLEOTIDE SEQUENCE</scope>
    <source>
        <strain evidence="8">BWB3-3</strain>
    </source>
</reference>
<dbReference type="RefSeq" id="WP_209524323.1">
    <property type="nucleotide sequence ID" value="NZ_JAEEGA010000001.1"/>
</dbReference>
<name>A0A940STU2_9ENTE</name>
<keyword evidence="4" id="KW-0572">Peptidoglycan-anchor</keyword>
<organism evidence="8 9">
    <name type="scientific">Vagococcus allomyrinae</name>
    <dbReference type="NCBI Taxonomy" id="2794353"/>
    <lineage>
        <taxon>Bacteria</taxon>
        <taxon>Bacillati</taxon>
        <taxon>Bacillota</taxon>
        <taxon>Bacilli</taxon>
        <taxon>Lactobacillales</taxon>
        <taxon>Enterococcaceae</taxon>
        <taxon>Vagococcus</taxon>
    </lineage>
</organism>
<keyword evidence="5" id="KW-0472">Membrane</keyword>
<dbReference type="Proteomes" id="UP000674938">
    <property type="component" value="Unassembled WGS sequence"/>
</dbReference>
<evidence type="ECO:0000256" key="4">
    <source>
        <dbReference type="ARBA" id="ARBA00023088"/>
    </source>
</evidence>
<evidence type="ECO:0000256" key="3">
    <source>
        <dbReference type="ARBA" id="ARBA00022729"/>
    </source>
</evidence>
<evidence type="ECO:0000259" key="7">
    <source>
        <dbReference type="Pfam" id="PF00746"/>
    </source>
</evidence>
<proteinExistence type="predicted"/>
<evidence type="ECO:0000256" key="5">
    <source>
        <dbReference type="SAM" id="Phobius"/>
    </source>
</evidence>
<dbReference type="NCBIfam" id="TIGR01167">
    <property type="entry name" value="LPXTG_anchor"/>
    <property type="match status" value="1"/>
</dbReference>
<feature type="domain" description="Gram-positive cocci surface proteins LPxTG" evidence="7">
    <location>
        <begin position="62"/>
        <end position="102"/>
    </location>
</feature>
<dbReference type="InterPro" id="IPR019931">
    <property type="entry name" value="LPXTG_anchor"/>
</dbReference>
<gene>
    <name evidence="8" type="ORF">I6N95_00210</name>
</gene>
<protein>
    <submittedName>
        <fullName evidence="8">LPXTG cell wall anchor domain-containing protein</fullName>
    </submittedName>
</protein>
<sequence>MNLKKKFTIVQLFLCCWLLLAPASTSMASEMTVDVGIEFEDVPVQKVEDPPTKEPTKKVVGPSKKVVTLPQTGEVANRSILSIGGLLLISVSCVVGTRMKGEKE</sequence>
<feature type="signal peptide" evidence="6">
    <location>
        <begin position="1"/>
        <end position="28"/>
    </location>
</feature>
<keyword evidence="5" id="KW-0812">Transmembrane</keyword>
<dbReference type="Pfam" id="PF00746">
    <property type="entry name" value="Gram_pos_anchor"/>
    <property type="match status" value="1"/>
</dbReference>
<comment type="caution">
    <text evidence="8">The sequence shown here is derived from an EMBL/GenBank/DDBJ whole genome shotgun (WGS) entry which is preliminary data.</text>
</comment>
<evidence type="ECO:0000313" key="8">
    <source>
        <dbReference type="EMBL" id="MBP1039416.1"/>
    </source>
</evidence>
<evidence type="ECO:0000313" key="9">
    <source>
        <dbReference type="Proteomes" id="UP000674938"/>
    </source>
</evidence>
<keyword evidence="3 6" id="KW-0732">Signal</keyword>
<evidence type="ECO:0000256" key="6">
    <source>
        <dbReference type="SAM" id="SignalP"/>
    </source>
</evidence>
<feature type="transmembrane region" description="Helical" evidence="5">
    <location>
        <begin position="79"/>
        <end position="97"/>
    </location>
</feature>
<dbReference type="EMBL" id="JAEEGA010000001">
    <property type="protein sequence ID" value="MBP1039416.1"/>
    <property type="molecule type" value="Genomic_DNA"/>
</dbReference>
<evidence type="ECO:0000256" key="1">
    <source>
        <dbReference type="ARBA" id="ARBA00022512"/>
    </source>
</evidence>
<accession>A0A940STU2</accession>
<feature type="chain" id="PRO_5036791507" evidence="6">
    <location>
        <begin position="29"/>
        <end position="104"/>
    </location>
</feature>
<keyword evidence="2" id="KW-0964">Secreted</keyword>
<keyword evidence="5" id="KW-1133">Transmembrane helix</keyword>
<dbReference type="AlphaFoldDB" id="A0A940STU2"/>
<keyword evidence="1" id="KW-0134">Cell wall</keyword>
<keyword evidence="9" id="KW-1185">Reference proteome</keyword>
<evidence type="ECO:0000256" key="2">
    <source>
        <dbReference type="ARBA" id="ARBA00022525"/>
    </source>
</evidence>